<organism evidence="1 2">
    <name type="scientific">Fulvivirga imtechensis AK7</name>
    <dbReference type="NCBI Taxonomy" id="1237149"/>
    <lineage>
        <taxon>Bacteria</taxon>
        <taxon>Pseudomonadati</taxon>
        <taxon>Bacteroidota</taxon>
        <taxon>Cytophagia</taxon>
        <taxon>Cytophagales</taxon>
        <taxon>Fulvivirgaceae</taxon>
        <taxon>Fulvivirga</taxon>
    </lineage>
</organism>
<gene>
    <name evidence="1" type="ORF">C900_05502</name>
</gene>
<dbReference type="SUPFAM" id="SSF50630">
    <property type="entry name" value="Acid proteases"/>
    <property type="match status" value="1"/>
</dbReference>
<sequence length="320" mass="36354">MYNSNNNKPSLAWKGYLCIFLIMLCVFPAVADKAGFNFINNKRQTTIRFKLIGNLIVIPVKVNNNLDLNLVLDTGGRSLIIFGRHFEKKLPVLPDKKVRIQGYGSKDHLSGNLSINNLVSISDVEGKGIGIAIVHNKNFFPYDGATEIHGIIGYQIFSRFVVKIDYPNRNITMYEPMAYVPMEKDLQSVPLIIKDTKPYINGSIRLGEEQRDVHFHVDTGSSREVILFKRDQDHFFSDEILYRCSVGKGLNGLIKGYKSGNISLGLASDNYREIETYLVERKFSDRELREAAGTIGSGFLKNFIVIFDYVSQRFYFKKVA</sequence>
<dbReference type="Proteomes" id="UP000011135">
    <property type="component" value="Unassembled WGS sequence"/>
</dbReference>
<accession>L8JLI5</accession>
<dbReference type="OrthoDB" id="3521766at2"/>
<protein>
    <submittedName>
        <fullName evidence="1">Aspartate aminotransferase</fullName>
    </submittedName>
</protein>
<proteinExistence type="predicted"/>
<comment type="caution">
    <text evidence="1">The sequence shown here is derived from an EMBL/GenBank/DDBJ whole genome shotgun (WGS) entry which is preliminary data.</text>
</comment>
<dbReference type="GO" id="GO:0008483">
    <property type="term" value="F:transaminase activity"/>
    <property type="evidence" value="ECO:0007669"/>
    <property type="project" value="UniProtKB-KW"/>
</dbReference>
<dbReference type="AlphaFoldDB" id="L8JLI5"/>
<dbReference type="RefSeq" id="WP_009582596.1">
    <property type="nucleotide sequence ID" value="NZ_AMZN01000084.1"/>
</dbReference>
<dbReference type="EMBL" id="AMZN01000084">
    <property type="protein sequence ID" value="ELR69113.1"/>
    <property type="molecule type" value="Genomic_DNA"/>
</dbReference>
<dbReference type="eggNOG" id="COG0793">
    <property type="taxonomic scope" value="Bacteria"/>
</dbReference>
<dbReference type="InterPro" id="IPR021109">
    <property type="entry name" value="Peptidase_aspartic_dom_sf"/>
</dbReference>
<dbReference type="Gene3D" id="2.40.70.10">
    <property type="entry name" value="Acid Proteases"/>
    <property type="match status" value="1"/>
</dbReference>
<reference evidence="1 2" key="1">
    <citation type="submission" date="2012-12" db="EMBL/GenBank/DDBJ databases">
        <title>Genome assembly of Fulvivirga imtechensis AK7.</title>
        <authorList>
            <person name="Nupur N."/>
            <person name="Khatri I."/>
            <person name="Kumar R."/>
            <person name="Subramanian S."/>
            <person name="Pinnaka A."/>
        </authorList>
    </citation>
    <scope>NUCLEOTIDE SEQUENCE [LARGE SCALE GENOMIC DNA]</scope>
    <source>
        <strain evidence="1 2">AK7</strain>
    </source>
</reference>
<keyword evidence="2" id="KW-1185">Reference proteome</keyword>
<keyword evidence="1" id="KW-0808">Transferase</keyword>
<dbReference type="STRING" id="1237149.C900_05502"/>
<keyword evidence="1" id="KW-0032">Aminotransferase</keyword>
<name>L8JLI5_9BACT</name>
<evidence type="ECO:0000313" key="2">
    <source>
        <dbReference type="Proteomes" id="UP000011135"/>
    </source>
</evidence>
<evidence type="ECO:0000313" key="1">
    <source>
        <dbReference type="EMBL" id="ELR69113.1"/>
    </source>
</evidence>